<comment type="caution">
    <text evidence="3">The sequence shown here is derived from an EMBL/GenBank/DDBJ whole genome shotgun (WGS) entry which is preliminary data.</text>
</comment>
<proteinExistence type="predicted"/>
<gene>
    <name evidence="3" type="ORF">H1R13_02100</name>
</gene>
<keyword evidence="4" id="KW-1185">Reference proteome</keyword>
<dbReference type="Proteomes" id="UP000517694">
    <property type="component" value="Unassembled WGS sequence"/>
</dbReference>
<evidence type="ECO:0000256" key="2">
    <source>
        <dbReference type="SAM" id="SignalP"/>
    </source>
</evidence>
<protein>
    <recommendedName>
        <fullName evidence="5">Lipoprotein</fullName>
    </recommendedName>
</protein>
<feature type="chain" id="PRO_5039235742" description="Lipoprotein" evidence="2">
    <location>
        <begin position="22"/>
        <end position="192"/>
    </location>
</feature>
<evidence type="ECO:0000256" key="1">
    <source>
        <dbReference type="SAM" id="MobiDB-lite"/>
    </source>
</evidence>
<feature type="region of interest" description="Disordered" evidence="1">
    <location>
        <begin position="26"/>
        <end position="85"/>
    </location>
</feature>
<organism evidence="3 4">
    <name type="scientific">Streptomyces mexicanus</name>
    <dbReference type="NCBI Taxonomy" id="178566"/>
    <lineage>
        <taxon>Bacteria</taxon>
        <taxon>Bacillati</taxon>
        <taxon>Actinomycetota</taxon>
        <taxon>Actinomycetes</taxon>
        <taxon>Kitasatosporales</taxon>
        <taxon>Streptomycetaceae</taxon>
        <taxon>Streptomyces</taxon>
    </lineage>
</organism>
<keyword evidence="2" id="KW-0732">Signal</keyword>
<dbReference type="AlphaFoldDB" id="A0A7X1HVB1"/>
<reference evidence="3 4" key="1">
    <citation type="submission" date="2020-08" db="EMBL/GenBank/DDBJ databases">
        <title>Whole-Genome Sequence of French Clinical Streptomyces mexicanus Strain Q0842.</title>
        <authorList>
            <person name="Boxberger M."/>
            <person name="La Scola B."/>
        </authorList>
    </citation>
    <scope>NUCLEOTIDE SEQUENCE [LARGE SCALE GENOMIC DNA]</scope>
    <source>
        <strain evidence="3 4">Marseille-Q0842</strain>
    </source>
</reference>
<evidence type="ECO:0000313" key="3">
    <source>
        <dbReference type="EMBL" id="MBC2863824.1"/>
    </source>
</evidence>
<accession>A0A7X1HVB1</accession>
<evidence type="ECO:0008006" key="5">
    <source>
        <dbReference type="Google" id="ProtNLM"/>
    </source>
</evidence>
<feature type="signal peptide" evidence="2">
    <location>
        <begin position="1"/>
        <end position="21"/>
    </location>
</feature>
<evidence type="ECO:0000313" key="4">
    <source>
        <dbReference type="Proteomes" id="UP000517694"/>
    </source>
</evidence>
<feature type="compositionally biased region" description="Gly residues" evidence="1">
    <location>
        <begin position="52"/>
        <end position="65"/>
    </location>
</feature>
<name>A0A7X1HVB1_9ACTN</name>
<sequence length="192" mass="18286">MRRATARIAAAALLGALALTACDSGGSDSGAGGRGRGNGLRVRLGDCRSGTDGSGSAGSGSGSGSSGAASAPPGASAGSSSGGTGATTGTAAGVDGSWLTTADGKMVVLIVNGGQAALFSTGGTTCTGTAGERGRTRLIRLTRCKARMIGTVDSVNKTTLKVTWEGGLGTETYTRAQGGTLPSGLPTASLGS</sequence>
<feature type="compositionally biased region" description="Low complexity" evidence="1">
    <location>
        <begin position="66"/>
        <end position="79"/>
    </location>
</feature>
<dbReference type="EMBL" id="JACMHY010000001">
    <property type="protein sequence ID" value="MBC2863824.1"/>
    <property type="molecule type" value="Genomic_DNA"/>
</dbReference>
<dbReference type="PROSITE" id="PS51257">
    <property type="entry name" value="PROKAR_LIPOPROTEIN"/>
    <property type="match status" value="1"/>
</dbReference>
<feature type="compositionally biased region" description="Gly residues" evidence="1">
    <location>
        <begin position="27"/>
        <end position="38"/>
    </location>
</feature>